<dbReference type="EMBL" id="UYSU01036515">
    <property type="protein sequence ID" value="VDL97808.1"/>
    <property type="molecule type" value="Genomic_DNA"/>
</dbReference>
<gene>
    <name evidence="1" type="ORF">SSLN_LOCUS11423</name>
</gene>
<dbReference type="WBParaSite" id="SSLN_0001186101-mRNA-1">
    <property type="protein sequence ID" value="SSLN_0001186101-mRNA-1"/>
    <property type="gene ID" value="SSLN_0001186101"/>
</dbReference>
<dbReference type="OrthoDB" id="6283029at2759"/>
<sequence length="168" mass="19241">MYKLKRIEIRGNLLKSIENFLVGRRKAVCIGQERSSSAAVESAASRDSVHGSILFLIYVDDCDRDLDCKAAMFTKDMKIWSVIQSPADEDKLQINLTQLEEWSNHWLLRFNVNKCTTLRLDNPSESSDSRSYLLSGEALQDVETPKDLGVLMTTILNYPLTARKWRRL</sequence>
<dbReference type="AlphaFoldDB" id="A0A183T4M5"/>
<dbReference type="Proteomes" id="UP000275846">
    <property type="component" value="Unassembled WGS sequence"/>
</dbReference>
<accession>A0A183T4M5</accession>
<reference evidence="1 2" key="2">
    <citation type="submission" date="2018-11" db="EMBL/GenBank/DDBJ databases">
        <authorList>
            <consortium name="Pathogen Informatics"/>
        </authorList>
    </citation>
    <scope>NUCLEOTIDE SEQUENCE [LARGE SCALE GENOMIC DNA]</scope>
    <source>
        <strain evidence="1 2">NST_G2</strain>
    </source>
</reference>
<protein>
    <submittedName>
        <fullName evidence="3">Rna-directed dna polymerase from mobile element jockey-like</fullName>
    </submittedName>
</protein>
<dbReference type="STRING" id="70667.A0A183T4M5"/>
<proteinExistence type="predicted"/>
<evidence type="ECO:0000313" key="2">
    <source>
        <dbReference type="Proteomes" id="UP000275846"/>
    </source>
</evidence>
<reference evidence="3" key="1">
    <citation type="submission" date="2016-06" db="UniProtKB">
        <authorList>
            <consortium name="WormBaseParasite"/>
        </authorList>
    </citation>
    <scope>IDENTIFICATION</scope>
</reference>
<name>A0A183T4M5_SCHSO</name>
<dbReference type="PANTHER" id="PTHR33332">
    <property type="entry name" value="REVERSE TRANSCRIPTASE DOMAIN-CONTAINING PROTEIN"/>
    <property type="match status" value="1"/>
</dbReference>
<evidence type="ECO:0000313" key="3">
    <source>
        <dbReference type="WBParaSite" id="SSLN_0001186101-mRNA-1"/>
    </source>
</evidence>
<keyword evidence="2" id="KW-1185">Reference proteome</keyword>
<organism evidence="3">
    <name type="scientific">Schistocephalus solidus</name>
    <name type="common">Tapeworm</name>
    <dbReference type="NCBI Taxonomy" id="70667"/>
    <lineage>
        <taxon>Eukaryota</taxon>
        <taxon>Metazoa</taxon>
        <taxon>Spiralia</taxon>
        <taxon>Lophotrochozoa</taxon>
        <taxon>Platyhelminthes</taxon>
        <taxon>Cestoda</taxon>
        <taxon>Eucestoda</taxon>
        <taxon>Diphyllobothriidea</taxon>
        <taxon>Diphyllobothriidae</taxon>
        <taxon>Schistocephalus</taxon>
    </lineage>
</organism>
<evidence type="ECO:0000313" key="1">
    <source>
        <dbReference type="EMBL" id="VDL97808.1"/>
    </source>
</evidence>